<dbReference type="EMBL" id="LDPH01000052">
    <property type="protein sequence ID" value="KLV16606.1"/>
    <property type="molecule type" value="Genomic_DNA"/>
</dbReference>
<reference evidence="3 4" key="1">
    <citation type="submission" date="2015-05" db="EMBL/GenBank/DDBJ databases">
        <title>Whole genome sequence and identification of bacterial endophytes from Costus igneus.</title>
        <authorList>
            <person name="Lee Y.P."/>
            <person name="Gan H.M."/>
            <person name="Eng W."/>
            <person name="Wheatley M.S."/>
            <person name="Caraballo A."/>
            <person name="Polter S."/>
            <person name="Savka M.A."/>
            <person name="Hudson A.O."/>
        </authorList>
    </citation>
    <scope>NUCLEOTIDE SEQUENCE [LARGE SCALE GENOMIC DNA]</scope>
    <source>
        <strain evidence="3 4">RIT379</strain>
    </source>
</reference>
<evidence type="ECO:0000313" key="4">
    <source>
        <dbReference type="Proteomes" id="UP000036045"/>
    </source>
</evidence>
<dbReference type="OrthoDB" id="2968948at2"/>
<comment type="caution">
    <text evidence="3">The sequence shown here is derived from an EMBL/GenBank/DDBJ whole genome shotgun (WGS) entry which is preliminary data.</text>
</comment>
<accession>A0A0J1HSF2</accession>
<feature type="domain" description="Peptidase C39-like" evidence="2">
    <location>
        <begin position="92"/>
        <end position="237"/>
    </location>
</feature>
<feature type="chain" id="PRO_5005252718" description="Peptidase C39-like domain-containing protein" evidence="1">
    <location>
        <begin position="27"/>
        <end position="281"/>
    </location>
</feature>
<dbReference type="AlphaFoldDB" id="A0A0J1HSF2"/>
<proteinExistence type="predicted"/>
<dbReference type="InterPro" id="IPR039564">
    <property type="entry name" value="Peptidase_C39-like"/>
</dbReference>
<protein>
    <recommendedName>
        <fullName evidence="2">Peptidase C39-like domain-containing protein</fullName>
    </recommendedName>
</protein>
<name>A0A0J1HSF2_NIACI</name>
<evidence type="ECO:0000313" key="3">
    <source>
        <dbReference type="EMBL" id="KLV16606.1"/>
    </source>
</evidence>
<dbReference type="Proteomes" id="UP000036045">
    <property type="component" value="Unassembled WGS sequence"/>
</dbReference>
<evidence type="ECO:0000256" key="1">
    <source>
        <dbReference type="SAM" id="SignalP"/>
    </source>
</evidence>
<keyword evidence="1" id="KW-0732">Signal</keyword>
<evidence type="ECO:0000259" key="2">
    <source>
        <dbReference type="Pfam" id="PF13529"/>
    </source>
</evidence>
<dbReference type="RefSeq" id="WP_047944959.1">
    <property type="nucleotide sequence ID" value="NZ_JARTLH010000066.1"/>
</dbReference>
<gene>
    <name evidence="3" type="ORF">ABW02_25225</name>
</gene>
<keyword evidence="4" id="KW-1185">Reference proteome</keyword>
<organism evidence="3 4">
    <name type="scientific">Niallia circulans</name>
    <name type="common">Bacillus circulans</name>
    <dbReference type="NCBI Taxonomy" id="1397"/>
    <lineage>
        <taxon>Bacteria</taxon>
        <taxon>Bacillati</taxon>
        <taxon>Bacillota</taxon>
        <taxon>Bacilli</taxon>
        <taxon>Bacillales</taxon>
        <taxon>Bacillaceae</taxon>
        <taxon>Niallia</taxon>
    </lineage>
</organism>
<sequence length="281" mass="31698">MNKKLIKLVLVTIISTALIIPISVFAETETKANDDISTGAALNDPNYIQNEEYYNSLEEKRDKQTEREEQAFQKKQAMSKVAAKTNEHYTISVKYNKQQYSNFCGVAAGRQSLSFHKLKSGSSDKLPSQKHFGNTIGTLPNGGGTKSTFLADGLNKYKYVYKFSGNPYIVGNIAKYSKPAVKLETRVKTTLRNKKTAPILLTRTDFIEQYRGTKYRHYVTVSGYDKNADEFRLVDPNHHTEFTKGGTYWSKLKTTVSKKGVARAVYEADKETKGSNPVMVW</sequence>
<dbReference type="PATRIC" id="fig|1397.4.peg.4584"/>
<dbReference type="Pfam" id="PF13529">
    <property type="entry name" value="Peptidase_C39_2"/>
    <property type="match status" value="1"/>
</dbReference>
<feature type="signal peptide" evidence="1">
    <location>
        <begin position="1"/>
        <end position="26"/>
    </location>
</feature>